<reference evidence="2" key="2">
    <citation type="submission" date="2020-09" db="EMBL/GenBank/DDBJ databases">
        <authorList>
            <person name="Sun Q."/>
            <person name="Ohkuma M."/>
        </authorList>
    </citation>
    <scope>NUCLEOTIDE SEQUENCE</scope>
    <source>
        <strain evidence="2">JCM 4988</strain>
    </source>
</reference>
<dbReference type="AlphaFoldDB" id="A0A918QA03"/>
<evidence type="ECO:0000256" key="1">
    <source>
        <dbReference type="SAM" id="MobiDB-lite"/>
    </source>
</evidence>
<evidence type="ECO:0000313" key="2">
    <source>
        <dbReference type="EMBL" id="GGZ39425.1"/>
    </source>
</evidence>
<keyword evidence="3" id="KW-1185">Reference proteome</keyword>
<evidence type="ECO:0000313" key="3">
    <source>
        <dbReference type="Proteomes" id="UP000630936"/>
    </source>
</evidence>
<feature type="region of interest" description="Disordered" evidence="1">
    <location>
        <begin position="68"/>
        <end position="93"/>
    </location>
</feature>
<protein>
    <submittedName>
        <fullName evidence="2">Uncharacterized protein</fullName>
    </submittedName>
</protein>
<dbReference type="EMBL" id="BMWG01000011">
    <property type="protein sequence ID" value="GGZ39425.1"/>
    <property type="molecule type" value="Genomic_DNA"/>
</dbReference>
<proteinExistence type="predicted"/>
<gene>
    <name evidence="2" type="ORF">GCM10010387_37040</name>
</gene>
<name>A0A918QA03_9ACTN</name>
<dbReference type="Proteomes" id="UP000630936">
    <property type="component" value="Unassembled WGS sequence"/>
</dbReference>
<accession>A0A918QA03</accession>
<comment type="caution">
    <text evidence="2">The sequence shown here is derived from an EMBL/GenBank/DDBJ whole genome shotgun (WGS) entry which is preliminary data.</text>
</comment>
<sequence>MADIRTIFTVFGPGFGSAITRRFPAAGSRVGVSAGNRTAARGRPGPPWVAPAGRARVPPLSTAVPVCSPSDEGRPPDGGPALAETFLTESTDT</sequence>
<organism evidence="2 3">
    <name type="scientific">Streptomyces inusitatus</name>
    <dbReference type="NCBI Taxonomy" id="68221"/>
    <lineage>
        <taxon>Bacteria</taxon>
        <taxon>Bacillati</taxon>
        <taxon>Actinomycetota</taxon>
        <taxon>Actinomycetes</taxon>
        <taxon>Kitasatosporales</taxon>
        <taxon>Streptomycetaceae</taxon>
        <taxon>Streptomyces</taxon>
    </lineage>
</organism>
<reference evidence="2" key="1">
    <citation type="journal article" date="2014" name="Int. J. Syst. Evol. Microbiol.">
        <title>Complete genome sequence of Corynebacterium casei LMG S-19264T (=DSM 44701T), isolated from a smear-ripened cheese.</title>
        <authorList>
            <consortium name="US DOE Joint Genome Institute (JGI-PGF)"/>
            <person name="Walter F."/>
            <person name="Albersmeier A."/>
            <person name="Kalinowski J."/>
            <person name="Ruckert C."/>
        </authorList>
    </citation>
    <scope>NUCLEOTIDE SEQUENCE</scope>
    <source>
        <strain evidence="2">JCM 4988</strain>
    </source>
</reference>